<evidence type="ECO:0000313" key="5">
    <source>
        <dbReference type="EMBL" id="CAF4387575.1"/>
    </source>
</evidence>
<evidence type="ECO:0000313" key="3">
    <source>
        <dbReference type="EMBL" id="CAF1528444.1"/>
    </source>
</evidence>
<comment type="caution">
    <text evidence="3">The sequence shown here is derived from an EMBL/GenBank/DDBJ whole genome shotgun (WGS) entry which is preliminary data.</text>
</comment>
<feature type="region of interest" description="Disordered" evidence="1">
    <location>
        <begin position="73"/>
        <end position="113"/>
    </location>
</feature>
<feature type="non-terminal residue" evidence="3">
    <location>
        <position position="1"/>
    </location>
</feature>
<feature type="compositionally biased region" description="Acidic residues" evidence="1">
    <location>
        <begin position="102"/>
        <end position="113"/>
    </location>
</feature>
<dbReference type="EMBL" id="CAJOBC010090104">
    <property type="protein sequence ID" value="CAF4387575.1"/>
    <property type="molecule type" value="Genomic_DNA"/>
</dbReference>
<sequence length="113" mass="12704">CGPLALIAEKESEQFLFFVKYIFEPHVEYLNEHGTTVDEYNNITYEVSAAIKGSIKDYKPILKQDILDNDLPMKSTIPTSKRPHVSAVRSTASGNKIQVESSDSDCYDDDEEA</sequence>
<evidence type="ECO:0000256" key="1">
    <source>
        <dbReference type="SAM" id="MobiDB-lite"/>
    </source>
</evidence>
<dbReference type="Proteomes" id="UP000677228">
    <property type="component" value="Unassembled WGS sequence"/>
</dbReference>
<dbReference type="EMBL" id="CAJNOQ010024539">
    <property type="protein sequence ID" value="CAF1528444.1"/>
    <property type="molecule type" value="Genomic_DNA"/>
</dbReference>
<gene>
    <name evidence="3" type="ORF">GPM918_LOCUS37916</name>
    <name evidence="2" type="ORF">OVA965_LOCUS31508</name>
    <name evidence="5" type="ORF">SRO942_LOCUS38701</name>
    <name evidence="4" type="ORF">TMI583_LOCUS32340</name>
</gene>
<dbReference type="Proteomes" id="UP000681722">
    <property type="component" value="Unassembled WGS sequence"/>
</dbReference>
<feature type="compositionally biased region" description="Polar residues" evidence="1">
    <location>
        <begin position="88"/>
        <end position="99"/>
    </location>
</feature>
<dbReference type="Proteomes" id="UP000682733">
    <property type="component" value="Unassembled WGS sequence"/>
</dbReference>
<keyword evidence="6" id="KW-1185">Reference proteome</keyword>
<reference evidence="3" key="1">
    <citation type="submission" date="2021-02" db="EMBL/GenBank/DDBJ databases">
        <authorList>
            <person name="Nowell W R."/>
        </authorList>
    </citation>
    <scope>NUCLEOTIDE SEQUENCE</scope>
</reference>
<evidence type="ECO:0000313" key="2">
    <source>
        <dbReference type="EMBL" id="CAF1367346.1"/>
    </source>
</evidence>
<protein>
    <submittedName>
        <fullName evidence="3">Uncharacterized protein</fullName>
    </submittedName>
</protein>
<dbReference type="EMBL" id="CAJOBA010045429">
    <property type="protein sequence ID" value="CAF4176715.1"/>
    <property type="molecule type" value="Genomic_DNA"/>
</dbReference>
<accession>A0A815V4T4</accession>
<dbReference type="EMBL" id="CAJNOK010023769">
    <property type="protein sequence ID" value="CAF1367346.1"/>
    <property type="molecule type" value="Genomic_DNA"/>
</dbReference>
<evidence type="ECO:0000313" key="6">
    <source>
        <dbReference type="Proteomes" id="UP000663829"/>
    </source>
</evidence>
<name>A0A815V4T4_9BILA</name>
<dbReference type="Proteomes" id="UP000663829">
    <property type="component" value="Unassembled WGS sequence"/>
</dbReference>
<dbReference type="AlphaFoldDB" id="A0A815V4T4"/>
<proteinExistence type="predicted"/>
<evidence type="ECO:0000313" key="4">
    <source>
        <dbReference type="EMBL" id="CAF4176715.1"/>
    </source>
</evidence>
<organism evidence="3 6">
    <name type="scientific">Didymodactylos carnosus</name>
    <dbReference type="NCBI Taxonomy" id="1234261"/>
    <lineage>
        <taxon>Eukaryota</taxon>
        <taxon>Metazoa</taxon>
        <taxon>Spiralia</taxon>
        <taxon>Gnathifera</taxon>
        <taxon>Rotifera</taxon>
        <taxon>Eurotatoria</taxon>
        <taxon>Bdelloidea</taxon>
        <taxon>Philodinida</taxon>
        <taxon>Philodinidae</taxon>
        <taxon>Didymodactylos</taxon>
    </lineage>
</organism>